<proteinExistence type="predicted"/>
<reference evidence="2" key="1">
    <citation type="submission" date="2019-12" db="EMBL/GenBank/DDBJ databases">
        <title>Genome sequencing and annotation of Brassica cretica.</title>
        <authorList>
            <person name="Studholme D.J."/>
            <person name="Sarris P."/>
        </authorList>
    </citation>
    <scope>NUCLEOTIDE SEQUENCE</scope>
    <source>
        <strain evidence="2">PFS-109/04</strain>
        <tissue evidence="2">Leaf</tissue>
    </source>
</reference>
<evidence type="ECO:0000313" key="3">
    <source>
        <dbReference type="Proteomes" id="UP000712600"/>
    </source>
</evidence>
<gene>
    <name evidence="2" type="ORF">F2Q69_00048586</name>
</gene>
<dbReference type="EMBL" id="QGKX02001347">
    <property type="protein sequence ID" value="KAF3522268.1"/>
    <property type="molecule type" value="Genomic_DNA"/>
</dbReference>
<organism evidence="2 3">
    <name type="scientific">Brassica cretica</name>
    <name type="common">Mustard</name>
    <dbReference type="NCBI Taxonomy" id="69181"/>
    <lineage>
        <taxon>Eukaryota</taxon>
        <taxon>Viridiplantae</taxon>
        <taxon>Streptophyta</taxon>
        <taxon>Embryophyta</taxon>
        <taxon>Tracheophyta</taxon>
        <taxon>Spermatophyta</taxon>
        <taxon>Magnoliopsida</taxon>
        <taxon>eudicotyledons</taxon>
        <taxon>Gunneridae</taxon>
        <taxon>Pentapetalae</taxon>
        <taxon>rosids</taxon>
        <taxon>malvids</taxon>
        <taxon>Brassicales</taxon>
        <taxon>Brassicaceae</taxon>
        <taxon>Brassiceae</taxon>
        <taxon>Brassica</taxon>
    </lineage>
</organism>
<dbReference type="AlphaFoldDB" id="A0A8S9PLV1"/>
<feature type="region of interest" description="Disordered" evidence="1">
    <location>
        <begin position="37"/>
        <end position="86"/>
    </location>
</feature>
<evidence type="ECO:0000313" key="2">
    <source>
        <dbReference type="EMBL" id="KAF3522268.1"/>
    </source>
</evidence>
<dbReference type="Proteomes" id="UP000712600">
    <property type="component" value="Unassembled WGS sequence"/>
</dbReference>
<evidence type="ECO:0000256" key="1">
    <source>
        <dbReference type="SAM" id="MobiDB-lite"/>
    </source>
</evidence>
<comment type="caution">
    <text evidence="2">The sequence shown here is derived from an EMBL/GenBank/DDBJ whole genome shotgun (WGS) entry which is preliminary data.</text>
</comment>
<protein>
    <submittedName>
        <fullName evidence="2">Uncharacterized protein</fullName>
    </submittedName>
</protein>
<sequence length="86" mass="9425">MELHSSVCRMIRQLLVALVLYPHRNLSMRANLNEDQVANQHSMPLPASYVPHAPYVPPPQHLQHPPQPHPPPPDASPAPDAAPAPA</sequence>
<feature type="compositionally biased region" description="Pro residues" evidence="1">
    <location>
        <begin position="54"/>
        <end position="86"/>
    </location>
</feature>
<name>A0A8S9PLV1_BRACR</name>
<accession>A0A8S9PLV1</accession>